<dbReference type="Proteomes" id="UP000019251">
    <property type="component" value="Unassembled WGS sequence"/>
</dbReference>
<reference evidence="2 3" key="1">
    <citation type="submission" date="2012-12" db="EMBL/GenBank/DDBJ databases">
        <title>Novel taxa of Listeriaceae from agricultural environments in the United States.</title>
        <authorList>
            <person name="den Bakker H.C."/>
            <person name="Allred A."/>
            <person name="Warchocki S."/>
            <person name="Wright E.M."/>
            <person name="Burrell A."/>
            <person name="Nightingale K.K."/>
            <person name="Kephart D."/>
            <person name="Wiedmann M."/>
        </authorList>
    </citation>
    <scope>NUCLEOTIDE SEQUENCE [LARGE SCALE GENOMIC DNA]</scope>
    <source>
        <strain evidence="2 3">FSL F6-1183</strain>
    </source>
</reference>
<keyword evidence="1" id="KW-1133">Transmembrane helix</keyword>
<evidence type="ECO:0000313" key="3">
    <source>
        <dbReference type="Proteomes" id="UP000019251"/>
    </source>
</evidence>
<gene>
    <name evidence="2" type="ORF">LMUR_04840</name>
</gene>
<feature type="transmembrane region" description="Helical" evidence="1">
    <location>
        <begin position="23"/>
        <end position="44"/>
    </location>
</feature>
<keyword evidence="1" id="KW-0812">Transmembrane</keyword>
<keyword evidence="1" id="KW-0472">Membrane</keyword>
<comment type="caution">
    <text evidence="2">The sequence shown here is derived from an EMBL/GenBank/DDBJ whole genome shotgun (WGS) entry which is preliminary data.</text>
</comment>
<name>A0A829R7J8_LISGR</name>
<dbReference type="SUPFAM" id="SSF50998">
    <property type="entry name" value="Quinoprotein alcohol dehydrogenase-like"/>
    <property type="match status" value="1"/>
</dbReference>
<dbReference type="AlphaFoldDB" id="A0A829R7J8"/>
<sequence>MDFTLWQKITFALSYNESIGHNIMLTLIYAIAAAAIFIFFLLLIKSLTHRSERPKTARKGIGIGSVIGMAAILFWGVIFPVGLFLILTVTLQSVSSAKVIGDGVYFTYNKEPAVAVLTDEYKANGTDRGITYGSSKIYATAILPKSGKTIWKVKLDRTTSQSPKIFHSKDTYIWLFDGSKLTAIDKKTGAIKLTQKALEKKAPELSGKFPTSSDNYTSRGNKIIFKGLDGDIYQFDTVTKRGKHLAGKVASDYFSDKSSPIETDLTLTSPIITMSPAKPDYAVFLSASDIKKIESGATDMRIAQNTEERRDLYLTTLHQKDKISVADRQKLDTPGFINGHFLLQRGNEKNAYQFQLPPAFQKYRKKPSLPDTSHYTDAATYNRDYTTAYDKQSEYLTQKSNYDSFFNQFRPNNKPPKAPLLADNQLFIIHAKTIEGNSGLLISSFDTKKRTVHWTVPLGDVTISDYKQIDDSLILFIGAGNPENTVTINIHTGKAIGYNFHYNRSYDVKKKMMTLIKCHHFFIYLYQKDLF</sequence>
<evidence type="ECO:0000313" key="2">
    <source>
        <dbReference type="EMBL" id="EUJ28941.1"/>
    </source>
</evidence>
<accession>A0A829R7J8</accession>
<dbReference type="RefSeq" id="WP_036104892.1">
    <property type="nucleotide sequence ID" value="NZ_AODG01000006.1"/>
</dbReference>
<dbReference type="InterPro" id="IPR048161">
    <property type="entry name" value="PA2928-like"/>
</dbReference>
<protein>
    <submittedName>
        <fullName evidence="2">Uncharacterized protein</fullName>
    </submittedName>
</protein>
<dbReference type="InterPro" id="IPR011047">
    <property type="entry name" value="Quinoprotein_ADH-like_sf"/>
</dbReference>
<organism evidence="2 3">
    <name type="scientific">Listeria grayi FSL F6-1183</name>
    <dbReference type="NCBI Taxonomy" id="1265827"/>
    <lineage>
        <taxon>Bacteria</taxon>
        <taxon>Bacillati</taxon>
        <taxon>Bacillota</taxon>
        <taxon>Bacilli</taxon>
        <taxon>Bacillales</taxon>
        <taxon>Listeriaceae</taxon>
        <taxon>Listeria</taxon>
    </lineage>
</organism>
<dbReference type="InterPro" id="IPR015943">
    <property type="entry name" value="WD40/YVTN_repeat-like_dom_sf"/>
</dbReference>
<feature type="transmembrane region" description="Helical" evidence="1">
    <location>
        <begin position="65"/>
        <end position="87"/>
    </location>
</feature>
<evidence type="ECO:0000256" key="1">
    <source>
        <dbReference type="SAM" id="Phobius"/>
    </source>
</evidence>
<proteinExistence type="predicted"/>
<dbReference type="EMBL" id="AODG01000006">
    <property type="protein sequence ID" value="EUJ28941.1"/>
    <property type="molecule type" value="Genomic_DNA"/>
</dbReference>
<dbReference type="Gene3D" id="2.130.10.10">
    <property type="entry name" value="YVTN repeat-like/Quinoprotein amine dehydrogenase"/>
    <property type="match status" value="1"/>
</dbReference>
<dbReference type="NCBIfam" id="NF041516">
    <property type="entry name" value="PA2928_fam"/>
    <property type="match status" value="1"/>
</dbReference>